<evidence type="ECO:0000256" key="1">
    <source>
        <dbReference type="ARBA" id="ARBA00001936"/>
    </source>
</evidence>
<dbReference type="InterPro" id="IPR002495">
    <property type="entry name" value="Glyco_trans_8"/>
</dbReference>
<evidence type="ECO:0000256" key="10">
    <source>
        <dbReference type="ARBA" id="ARBA00023211"/>
    </source>
</evidence>
<evidence type="ECO:0000256" key="11">
    <source>
        <dbReference type="ARBA" id="ARBA00038162"/>
    </source>
</evidence>
<feature type="region of interest" description="Disordered" evidence="16">
    <location>
        <begin position="383"/>
        <end position="402"/>
    </location>
</feature>
<keyword evidence="8" id="KW-0320">Glycogen biosynthesis</keyword>
<comment type="cofactor">
    <cofactor evidence="1">
        <name>Mn(2+)</name>
        <dbReference type="ChEBI" id="CHEBI:29035"/>
    </cofactor>
</comment>
<proteinExistence type="inferred from homology"/>
<evidence type="ECO:0000256" key="6">
    <source>
        <dbReference type="ARBA" id="ARBA00022679"/>
    </source>
</evidence>
<dbReference type="SUPFAM" id="SSF53448">
    <property type="entry name" value="Nucleotide-diphospho-sugar transferases"/>
    <property type="match status" value="1"/>
</dbReference>
<dbReference type="GO" id="GO:0005773">
    <property type="term" value="C:vacuole"/>
    <property type="evidence" value="ECO:0007669"/>
    <property type="project" value="UniProtKB-SubCell"/>
</dbReference>
<comment type="subcellular location">
    <subcellularLocation>
        <location evidence="3">Cytoplasm</location>
    </subcellularLocation>
    <subcellularLocation>
        <location evidence="2">Vacuole</location>
    </subcellularLocation>
</comment>
<dbReference type="GO" id="GO:0005978">
    <property type="term" value="P:glycogen biosynthetic process"/>
    <property type="evidence" value="ECO:0007669"/>
    <property type="project" value="UniProtKB-KW"/>
</dbReference>
<feature type="region of interest" description="Disordered" evidence="16">
    <location>
        <begin position="428"/>
        <end position="447"/>
    </location>
</feature>
<evidence type="ECO:0000313" key="18">
    <source>
        <dbReference type="Proteomes" id="UP000510647"/>
    </source>
</evidence>
<evidence type="ECO:0000256" key="3">
    <source>
        <dbReference type="ARBA" id="ARBA00004496"/>
    </source>
</evidence>
<accession>A0A7H9HPN4</accession>
<evidence type="ECO:0000256" key="12">
    <source>
        <dbReference type="ARBA" id="ARBA00038934"/>
    </source>
</evidence>
<dbReference type="EMBL" id="CP059267">
    <property type="protein sequence ID" value="QLQ78577.1"/>
    <property type="molecule type" value="Genomic_DNA"/>
</dbReference>
<reference evidence="17 18" key="1">
    <citation type="submission" date="2020-06" db="EMBL/GenBank/DDBJ databases">
        <title>The yeast mating-type switching endonuclease HO is a domesticated member of an unorthodox homing genetic element family.</title>
        <authorList>
            <person name="Coughlan A.Y."/>
            <person name="Lombardi L."/>
            <person name="Braun-Galleani S."/>
            <person name="Martos A.R."/>
            <person name="Galeote V."/>
            <person name="Bigey F."/>
            <person name="Dequin S."/>
            <person name="Byrne K.P."/>
            <person name="Wolfe K.H."/>
        </authorList>
    </citation>
    <scope>NUCLEOTIDE SEQUENCE [LARGE SCALE GENOMIC DNA]</scope>
    <source>
        <strain evidence="17 18">CBS2947</strain>
    </source>
</reference>
<keyword evidence="18" id="KW-1185">Reference proteome</keyword>
<evidence type="ECO:0000256" key="14">
    <source>
        <dbReference type="ARBA" id="ARBA00052293"/>
    </source>
</evidence>
<dbReference type="Gene3D" id="3.90.550.10">
    <property type="entry name" value="Spore Coat Polysaccharide Biosynthesis Protein SpsA, Chain A"/>
    <property type="match status" value="1"/>
</dbReference>
<evidence type="ECO:0000256" key="13">
    <source>
        <dbReference type="ARBA" id="ARBA00050886"/>
    </source>
</evidence>
<dbReference type="OrthoDB" id="2014201at2759"/>
<dbReference type="AlphaFoldDB" id="A0A7H9HPN4"/>
<dbReference type="EC" id="2.4.1.186" evidence="12"/>
<feature type="compositionally biased region" description="Basic and acidic residues" evidence="16">
    <location>
        <begin position="436"/>
        <end position="447"/>
    </location>
</feature>
<dbReference type="PANTHER" id="PTHR11183">
    <property type="entry name" value="GLYCOGENIN SUBFAMILY MEMBER"/>
    <property type="match status" value="1"/>
</dbReference>
<gene>
    <name evidence="17" type="ORF">HG537_0A08240</name>
</gene>
<dbReference type="FunFam" id="3.90.550.10:FF:000148">
    <property type="entry name" value="Glg2p"/>
    <property type="match status" value="1"/>
</dbReference>
<dbReference type="Pfam" id="PF01501">
    <property type="entry name" value="Glyco_transf_8"/>
    <property type="match status" value="1"/>
</dbReference>
<dbReference type="InterPro" id="IPR050587">
    <property type="entry name" value="GNT1/Glycosyltrans_8"/>
</dbReference>
<evidence type="ECO:0000256" key="4">
    <source>
        <dbReference type="ARBA" id="ARBA00022490"/>
    </source>
</evidence>
<evidence type="ECO:0000256" key="5">
    <source>
        <dbReference type="ARBA" id="ARBA00022554"/>
    </source>
</evidence>
<sequence length="510" mass="58623">MVSSRCAVATLLYSTDYLPGVFTLGHQLDKLLRNERNIRTCLVVSKELWDSALSELSKTLIRLLYNEIVLVDPLKGQDLAVERNAENLRLLNRPELSFTLIKARLWELTQFDRVLYLDADTLPINREFLDIFDLIPRQESRQIGGAPDIGWPDMFNSGVLMLSPDKNLASELYEFILNNMSIDGADQGILNQFFNPYCATTDQTSSGYSWVRLPFIYNVTVPNYGYQSSPAVRHFQSQIRLVHFIGENKPWKGWSSGSSADGYATRWNQVYNEFLERFGLTQFFEEMGLQRPTVPEPRSDNTTPLVNWEEFHQRVTQQDPESIESYESGHMESPQETGRVMQQEPENIGSYVLEHHASHAESSAESAVQLVDWDSFNKRITQREPESTESYDTGPWHPIAPDQTERVFPEVNQYDTDTLAKQIQKVSVATSSSAAPERDEPERVFPNERDVPNLADIHKQEHSDNVQPAPRIGKVLDMIKEDCKPDPMPRHVFDWEKTNYLQEVERVFPD</sequence>
<comment type="catalytic activity">
    <reaction evidence="13">
        <text>[1,4-alpha-D-glucosyl](n)-L-tyrosyl-[glycogenin] + UDP-alpha-D-glucose = [1,4-alpha-D-glucosyl](n+1)-L-tyrosyl-[glycogenin] + UDP + H(+)</text>
        <dbReference type="Rhea" id="RHEA:56560"/>
        <dbReference type="Rhea" id="RHEA-COMP:14606"/>
        <dbReference type="Rhea" id="RHEA-COMP:14607"/>
        <dbReference type="ChEBI" id="CHEBI:15378"/>
        <dbReference type="ChEBI" id="CHEBI:58223"/>
        <dbReference type="ChEBI" id="CHEBI:58885"/>
        <dbReference type="ChEBI" id="CHEBI:140574"/>
        <dbReference type="EC" id="2.4.1.186"/>
    </reaction>
</comment>
<keyword evidence="9" id="KW-0325">Glycoprotein</keyword>
<organism evidence="17 18">
    <name type="scientific">Torulaspora globosa</name>
    <dbReference type="NCBI Taxonomy" id="48254"/>
    <lineage>
        <taxon>Eukaryota</taxon>
        <taxon>Fungi</taxon>
        <taxon>Dikarya</taxon>
        <taxon>Ascomycota</taxon>
        <taxon>Saccharomycotina</taxon>
        <taxon>Saccharomycetes</taxon>
        <taxon>Saccharomycetales</taxon>
        <taxon>Saccharomycetaceae</taxon>
        <taxon>Torulaspora</taxon>
    </lineage>
</organism>
<keyword evidence="4" id="KW-0963">Cytoplasm</keyword>
<comment type="catalytic activity">
    <reaction evidence="14">
        <text>L-tyrosyl-[glycogenin] + UDP-alpha-D-glucose = alpha-D-glucosyl-L-tyrosyl-[glycogenin] + UDP + H(+)</text>
        <dbReference type="Rhea" id="RHEA:23360"/>
        <dbReference type="Rhea" id="RHEA-COMP:14604"/>
        <dbReference type="Rhea" id="RHEA-COMP:14605"/>
        <dbReference type="ChEBI" id="CHEBI:15378"/>
        <dbReference type="ChEBI" id="CHEBI:46858"/>
        <dbReference type="ChEBI" id="CHEBI:58223"/>
        <dbReference type="ChEBI" id="CHEBI:58885"/>
        <dbReference type="ChEBI" id="CHEBI:140573"/>
        <dbReference type="EC" id="2.4.1.186"/>
    </reaction>
</comment>
<protein>
    <recommendedName>
        <fullName evidence="12">glycogenin glucosyltransferase</fullName>
        <ecNumber evidence="12">2.4.1.186</ecNumber>
    </recommendedName>
</protein>
<keyword evidence="10" id="KW-0464">Manganese</keyword>
<evidence type="ECO:0000256" key="16">
    <source>
        <dbReference type="SAM" id="MobiDB-lite"/>
    </source>
</evidence>
<keyword evidence="5" id="KW-0926">Vacuole</keyword>
<evidence type="ECO:0000256" key="15">
    <source>
        <dbReference type="ARBA" id="ARBA00059480"/>
    </source>
</evidence>
<keyword evidence="6" id="KW-0808">Transferase</keyword>
<evidence type="ECO:0000256" key="2">
    <source>
        <dbReference type="ARBA" id="ARBA00004116"/>
    </source>
</evidence>
<dbReference type="GO" id="GO:0008466">
    <property type="term" value="F:glycogenin glucosyltransferase activity"/>
    <property type="evidence" value="ECO:0007669"/>
    <property type="project" value="UniProtKB-EC"/>
</dbReference>
<dbReference type="Proteomes" id="UP000510647">
    <property type="component" value="Chromosome 1"/>
</dbReference>
<dbReference type="CDD" id="cd02537">
    <property type="entry name" value="GT8_Glycogenin"/>
    <property type="match status" value="1"/>
</dbReference>
<comment type="function">
    <text evidence="15">Self-glucosylating initiator of glycogen synthesis. It catalyzes the formation of a short alpha (1,4)-glucosyl chain covalently attached via a glucose 1-O-tyrosyl linkage to internal tyrosine residues and these chains act as primers for the elongation reaction catalyzed by glycogen synthase. Capable of transferring glucosyl residues to unbound acceptors such as free oligoglucans or oligoglucan derivatives.</text>
</comment>
<evidence type="ECO:0000256" key="7">
    <source>
        <dbReference type="ARBA" id="ARBA00022723"/>
    </source>
</evidence>
<keyword evidence="7" id="KW-0479">Metal-binding</keyword>
<dbReference type="InterPro" id="IPR029044">
    <property type="entry name" value="Nucleotide-diphossugar_trans"/>
</dbReference>
<comment type="similarity">
    <text evidence="11">Belongs to the glycosyltransferase 8 family. Glycogenin subfamily.</text>
</comment>
<evidence type="ECO:0000313" key="17">
    <source>
        <dbReference type="EMBL" id="QLQ78577.1"/>
    </source>
</evidence>
<name>A0A7H9HPN4_9SACH</name>
<dbReference type="GO" id="GO:0046872">
    <property type="term" value="F:metal ion binding"/>
    <property type="evidence" value="ECO:0007669"/>
    <property type="project" value="UniProtKB-KW"/>
</dbReference>
<evidence type="ECO:0000256" key="8">
    <source>
        <dbReference type="ARBA" id="ARBA00023056"/>
    </source>
</evidence>
<evidence type="ECO:0000256" key="9">
    <source>
        <dbReference type="ARBA" id="ARBA00023180"/>
    </source>
</evidence>